<dbReference type="Proteomes" id="UP001287059">
    <property type="component" value="Unassembled WGS sequence"/>
</dbReference>
<protein>
    <submittedName>
        <fullName evidence="3">Crotonase/enoyl-CoA hydratase family protein</fullName>
    </submittedName>
</protein>
<dbReference type="NCBIfam" id="NF006013">
    <property type="entry name" value="PRK08150.1"/>
    <property type="match status" value="1"/>
</dbReference>
<evidence type="ECO:0000313" key="3">
    <source>
        <dbReference type="EMBL" id="MDX8480167.1"/>
    </source>
</evidence>
<keyword evidence="4" id="KW-1185">Reference proteome</keyword>
<evidence type="ECO:0000313" key="4">
    <source>
        <dbReference type="Proteomes" id="UP001287059"/>
    </source>
</evidence>
<dbReference type="RefSeq" id="WP_320288466.1">
    <property type="nucleotide sequence ID" value="NZ_JAVIIW010000019.1"/>
</dbReference>
<dbReference type="Pfam" id="PF00378">
    <property type="entry name" value="ECH_1"/>
    <property type="match status" value="1"/>
</dbReference>
<organism evidence="3 4">
    <name type="scientific">Mesorhizobium album</name>
    <dbReference type="NCBI Taxonomy" id="3072314"/>
    <lineage>
        <taxon>Bacteria</taxon>
        <taxon>Pseudomonadati</taxon>
        <taxon>Pseudomonadota</taxon>
        <taxon>Alphaproteobacteria</taxon>
        <taxon>Hyphomicrobiales</taxon>
        <taxon>Phyllobacteriaceae</taxon>
        <taxon>Mesorhizobium</taxon>
    </lineage>
</organism>
<dbReference type="Gene3D" id="1.10.12.10">
    <property type="entry name" value="Lyase 2-enoyl-coa Hydratase, Chain A, domain 2"/>
    <property type="match status" value="1"/>
</dbReference>
<gene>
    <name evidence="3" type="ORF">RFN28_17090</name>
</gene>
<dbReference type="PANTHER" id="PTHR11941">
    <property type="entry name" value="ENOYL-COA HYDRATASE-RELATED"/>
    <property type="match status" value="1"/>
</dbReference>
<dbReference type="InterPro" id="IPR014748">
    <property type="entry name" value="Enoyl-CoA_hydra_C"/>
</dbReference>
<name>A0ABU4XZP5_9HYPH</name>
<evidence type="ECO:0000256" key="1">
    <source>
        <dbReference type="ARBA" id="ARBA00005254"/>
    </source>
</evidence>
<sequence length="262" mass="28685">MMKQQYITIETEGAVTIVTLAREDRRNAISEDMLMEIENVFRAPPKGTRCFVLSARGAHFCAGLDLREHYEKDRSPVEFMTMCQGWHRTFDLIQFSGIPVVAALKGAVVGGGLELAAAAHVRVAEESTFFALPEGQRGIFTGGGATVRVARIITPARMIDMMLSARTYDVRRGLDLGLCHEVVRDGQALARAKVLAAQVASNPPTTNFAIVTGISRINDMSTTDGLFAEGLLAAAVQTNPDIRERLEAFFSRKTERLEPGTR</sequence>
<comment type="similarity">
    <text evidence="1">Belongs to the enoyl-CoA hydratase/isomerase family.</text>
</comment>
<comment type="caution">
    <text evidence="3">The sequence shown here is derived from an EMBL/GenBank/DDBJ whole genome shotgun (WGS) entry which is preliminary data.</text>
</comment>
<proteinExistence type="inferred from homology"/>
<evidence type="ECO:0000256" key="2">
    <source>
        <dbReference type="ARBA" id="ARBA00023239"/>
    </source>
</evidence>
<dbReference type="EMBL" id="JAVIIW010000019">
    <property type="protein sequence ID" value="MDX8480167.1"/>
    <property type="molecule type" value="Genomic_DNA"/>
</dbReference>
<reference evidence="3 4" key="1">
    <citation type="submission" date="2023-08" db="EMBL/GenBank/DDBJ databases">
        <title>Implementing the SeqCode for naming new Mesorhizobium species isolated from Vachellia karroo root nodules.</title>
        <authorList>
            <person name="Van Lill M."/>
        </authorList>
    </citation>
    <scope>NUCLEOTIDE SEQUENCE [LARGE SCALE GENOMIC DNA]</scope>
    <source>
        <strain evidence="3 4">VK24D</strain>
    </source>
</reference>
<keyword evidence="2" id="KW-0456">Lyase</keyword>
<dbReference type="InterPro" id="IPR029045">
    <property type="entry name" value="ClpP/crotonase-like_dom_sf"/>
</dbReference>
<dbReference type="PANTHER" id="PTHR11941:SF54">
    <property type="entry name" value="ENOYL-COA HYDRATASE, MITOCHONDRIAL"/>
    <property type="match status" value="1"/>
</dbReference>
<dbReference type="Gene3D" id="3.90.226.10">
    <property type="entry name" value="2-enoyl-CoA Hydratase, Chain A, domain 1"/>
    <property type="match status" value="1"/>
</dbReference>
<dbReference type="CDD" id="cd06558">
    <property type="entry name" value="crotonase-like"/>
    <property type="match status" value="1"/>
</dbReference>
<dbReference type="InterPro" id="IPR001753">
    <property type="entry name" value="Enoyl-CoA_hydra/iso"/>
</dbReference>
<dbReference type="SUPFAM" id="SSF52096">
    <property type="entry name" value="ClpP/crotonase"/>
    <property type="match status" value="1"/>
</dbReference>
<accession>A0ABU4XZP5</accession>